<feature type="compositionally biased region" description="Polar residues" evidence="1">
    <location>
        <begin position="59"/>
        <end position="79"/>
    </location>
</feature>
<dbReference type="EMBL" id="KZ679008">
    <property type="protein sequence ID" value="PSS23139.1"/>
    <property type="molecule type" value="Genomic_DNA"/>
</dbReference>
<feature type="region of interest" description="Disordered" evidence="1">
    <location>
        <begin position="795"/>
        <end position="894"/>
    </location>
</feature>
<feature type="compositionally biased region" description="Low complexity" evidence="1">
    <location>
        <begin position="253"/>
        <end position="262"/>
    </location>
</feature>
<organism evidence="2 3">
    <name type="scientific">Amorphotheca resinae ATCC 22711</name>
    <dbReference type="NCBI Taxonomy" id="857342"/>
    <lineage>
        <taxon>Eukaryota</taxon>
        <taxon>Fungi</taxon>
        <taxon>Dikarya</taxon>
        <taxon>Ascomycota</taxon>
        <taxon>Pezizomycotina</taxon>
        <taxon>Leotiomycetes</taxon>
        <taxon>Helotiales</taxon>
        <taxon>Amorphothecaceae</taxon>
        <taxon>Amorphotheca</taxon>
    </lineage>
</organism>
<feature type="region of interest" description="Disordered" evidence="1">
    <location>
        <begin position="1"/>
        <end position="46"/>
    </location>
</feature>
<dbReference type="AlphaFoldDB" id="A0A2T3B8D2"/>
<gene>
    <name evidence="2" type="ORF">M430DRAFT_17064</name>
</gene>
<feature type="region of interest" description="Disordered" evidence="1">
    <location>
        <begin position="59"/>
        <end position="108"/>
    </location>
</feature>
<feature type="region of interest" description="Disordered" evidence="1">
    <location>
        <begin position="387"/>
        <end position="418"/>
    </location>
</feature>
<feature type="compositionally biased region" description="Basic and acidic residues" evidence="1">
    <location>
        <begin position="1067"/>
        <end position="1079"/>
    </location>
</feature>
<evidence type="ECO:0000256" key="1">
    <source>
        <dbReference type="SAM" id="MobiDB-lite"/>
    </source>
</evidence>
<dbReference type="OrthoDB" id="4156126at2759"/>
<feature type="compositionally biased region" description="Low complexity" evidence="1">
    <location>
        <begin position="642"/>
        <end position="652"/>
    </location>
</feature>
<feature type="compositionally biased region" description="Polar residues" evidence="1">
    <location>
        <begin position="276"/>
        <end position="291"/>
    </location>
</feature>
<feature type="compositionally biased region" description="Polar residues" evidence="1">
    <location>
        <begin position="993"/>
        <end position="1017"/>
    </location>
</feature>
<name>A0A2T3B8D2_AMORE</name>
<evidence type="ECO:0000313" key="3">
    <source>
        <dbReference type="Proteomes" id="UP000241818"/>
    </source>
</evidence>
<feature type="region of interest" description="Disordered" evidence="1">
    <location>
        <begin position="124"/>
        <end position="327"/>
    </location>
</feature>
<dbReference type="Proteomes" id="UP000241818">
    <property type="component" value="Unassembled WGS sequence"/>
</dbReference>
<evidence type="ECO:0000313" key="2">
    <source>
        <dbReference type="EMBL" id="PSS23139.1"/>
    </source>
</evidence>
<feature type="region of interest" description="Disordered" evidence="1">
    <location>
        <begin position="641"/>
        <end position="722"/>
    </location>
</feature>
<feature type="compositionally biased region" description="Low complexity" evidence="1">
    <location>
        <begin position="859"/>
        <end position="869"/>
    </location>
</feature>
<feature type="region of interest" description="Disordered" evidence="1">
    <location>
        <begin position="993"/>
        <end position="1038"/>
    </location>
</feature>
<feature type="compositionally biased region" description="Polar residues" evidence="1">
    <location>
        <begin position="166"/>
        <end position="179"/>
    </location>
</feature>
<feature type="compositionally biased region" description="Polar residues" evidence="1">
    <location>
        <begin position="310"/>
        <end position="319"/>
    </location>
</feature>
<feature type="compositionally biased region" description="Basic and acidic residues" evidence="1">
    <location>
        <begin position="809"/>
        <end position="819"/>
    </location>
</feature>
<feature type="compositionally biased region" description="Basic and acidic residues" evidence="1">
    <location>
        <begin position="689"/>
        <end position="701"/>
    </location>
</feature>
<feature type="compositionally biased region" description="Basic and acidic residues" evidence="1">
    <location>
        <begin position="34"/>
        <end position="43"/>
    </location>
</feature>
<feature type="compositionally biased region" description="Polar residues" evidence="1">
    <location>
        <begin position="665"/>
        <end position="686"/>
    </location>
</feature>
<dbReference type="InParanoid" id="A0A2T3B8D2"/>
<proteinExistence type="predicted"/>
<feature type="compositionally biased region" description="Low complexity" evidence="1">
    <location>
        <begin position="292"/>
        <end position="309"/>
    </location>
</feature>
<dbReference type="STRING" id="857342.A0A2T3B8D2"/>
<feature type="compositionally biased region" description="Basic and acidic residues" evidence="1">
    <location>
        <begin position="653"/>
        <end position="664"/>
    </location>
</feature>
<feature type="compositionally biased region" description="Polar residues" evidence="1">
    <location>
        <begin position="870"/>
        <end position="887"/>
    </location>
</feature>
<accession>A0A2T3B8D2</accession>
<feature type="compositionally biased region" description="Polar residues" evidence="1">
    <location>
        <begin position="146"/>
        <end position="157"/>
    </location>
</feature>
<keyword evidence="3" id="KW-1185">Reference proteome</keyword>
<reference evidence="2 3" key="1">
    <citation type="journal article" date="2018" name="New Phytol.">
        <title>Comparative genomics and transcriptomics depict ericoid mycorrhizal fungi as versatile saprotrophs and plant mutualists.</title>
        <authorList>
            <person name="Martino E."/>
            <person name="Morin E."/>
            <person name="Grelet G.A."/>
            <person name="Kuo A."/>
            <person name="Kohler A."/>
            <person name="Daghino S."/>
            <person name="Barry K.W."/>
            <person name="Cichocki N."/>
            <person name="Clum A."/>
            <person name="Dockter R.B."/>
            <person name="Hainaut M."/>
            <person name="Kuo R.C."/>
            <person name="LaButti K."/>
            <person name="Lindahl B.D."/>
            <person name="Lindquist E.A."/>
            <person name="Lipzen A."/>
            <person name="Khouja H.R."/>
            <person name="Magnuson J."/>
            <person name="Murat C."/>
            <person name="Ohm R.A."/>
            <person name="Singer S.W."/>
            <person name="Spatafora J.W."/>
            <person name="Wang M."/>
            <person name="Veneault-Fourrey C."/>
            <person name="Henrissat B."/>
            <person name="Grigoriev I.V."/>
            <person name="Martin F.M."/>
            <person name="Perotto S."/>
        </authorList>
    </citation>
    <scope>NUCLEOTIDE SEQUENCE [LARGE SCALE GENOMIC DNA]</scope>
    <source>
        <strain evidence="2 3">ATCC 22711</strain>
    </source>
</reference>
<dbReference type="RefSeq" id="XP_024723185.1">
    <property type="nucleotide sequence ID" value="XM_024863593.1"/>
</dbReference>
<protein>
    <submittedName>
        <fullName evidence="2">Uncharacterized protein</fullName>
    </submittedName>
</protein>
<dbReference type="GeneID" id="36571674"/>
<sequence>MESIQNDKGSRSHRNPPADSERGPSRDATTIRGSADRDLEHSTFPKAFESMLRTTTETGDIGVFSSNPSSVSQRFNGRQRTGGGYKSIESYKPSQLQPDGVPVRDDRRLLPSYAKDVASGVISMYESPSQKSASRVFDDDPYPRSHSMTQAFSSYPVSDQRPYGSLRSQPDGNAYSQRPRSPFAYPTRLRRPGFRPSSPALADGGGIDYSRRAEIERVPYGPHHSTLPPSSSYAQGRRPPSISLGPNTDRSRPPLLGQSSPPRQSPPSPHMGQGGRSTMNDWQRKNGSFNMTTSPAASTSSLTSAFQTAPAGSSTTTPERNYPRSPLYYDYTEDFDVDEYSKPEIPEPPSQFQVEKTIPGYWALGVDYPSTGDFNGGGAKRQFDRALETPPSRSVLPSSVKDFQYPSTPRPDRTTFRPDQEVQSLATTNLKENTPDKIVDIPRDKKVIRLSGLGRGARELSSHVEEAFGLPPSQSFELLVRNESASRDGSEEDISTSTFNGSTFVPEDSYIETQSRRTSTYSLNTNLLRFPQPPNVLSPAGTGYVVNLGDGGALRPGRFDSAVGSNDLRSQKIFQKDISTVNGGIKTSGSRHEIRNATILSTAHLSSPGTDQMRPSHPCSTDAGLTGPRDAAPTLACSTYAVSRNSSSTSPVSREKSLIREESSQRLISSPSTLFNQVGSDNSHYATSDPKHGNLRSRAEWPDLASSPGRDEEIIKKSSRQIPRKLMSRSESPMLSPDPILPASQLRLKNSAPQLMKALPPLPYDQPNLGISTPIRTGSFIAELPCPSSLLELEDRQTPNQEPEGAVQHYEHPEPREDISTQSTPVELDSAPVEAAIVEDKEGKASETPSPQKFKLKSRSSTAPRPTSPQYSRPSNLEGSCSRSNQDLDADLPANMQDEIRIKPNPPRFKLKITRASNSTLGTVRVNKESAGSKAFSGLHFRHPKDLFTPSSGIDIFRQVGKHLHSRNASTSSSPSSVEGRQAPILTPISDQLLTKNQPPNLESNTLQPSTTSTNRKSPSDVRSFFSDGSSHNHGKLSLRKRLSKLRARVAVPYATRKGAFFYDGAHSSDDIDRRDRNGAQDPALSGAGSVNSIQAVETSTEGRHMRRLTHRMHKHKLREKVSGWVREARSKIVARMRPRDVGREGDDHVHLIAEV</sequence>
<feature type="region of interest" description="Disordered" evidence="1">
    <location>
        <begin position="605"/>
        <end position="627"/>
    </location>
</feature>
<feature type="region of interest" description="Disordered" evidence="1">
    <location>
        <begin position="1065"/>
        <end position="1088"/>
    </location>
</feature>